<evidence type="ECO:0000313" key="2">
    <source>
        <dbReference type="Proteomes" id="UP000595841"/>
    </source>
</evidence>
<dbReference type="KEGG" id="pson:JI735_10260"/>
<organism evidence="1 2">
    <name type="scientific">Paenibacillus sonchi</name>
    <dbReference type="NCBI Taxonomy" id="373687"/>
    <lineage>
        <taxon>Bacteria</taxon>
        <taxon>Bacillati</taxon>
        <taxon>Bacillota</taxon>
        <taxon>Bacilli</taxon>
        <taxon>Bacillales</taxon>
        <taxon>Paenibacillaceae</taxon>
        <taxon>Paenibacillus</taxon>
        <taxon>Paenibacillus sonchi group</taxon>
    </lineage>
</organism>
<sequence length="119" mass="13125">MLLLPFWGSAAGPCLYDWWGAKLAHVFAVWWGAERTHAFTVWWGAERTHAFMVWWGAKRTHTFRQAGYSQSVPAGVKRSLHILAQELTPLPTSAIRVSRGLGPLGSPLAKGDLGGSKIQ</sequence>
<dbReference type="EMBL" id="CP068595">
    <property type="protein sequence ID" value="QQZ62870.1"/>
    <property type="molecule type" value="Genomic_DNA"/>
</dbReference>
<gene>
    <name evidence="1" type="ORF">JI735_10260</name>
</gene>
<evidence type="ECO:0000313" key="1">
    <source>
        <dbReference type="EMBL" id="QQZ62870.1"/>
    </source>
</evidence>
<dbReference type="AlphaFoldDB" id="A0A974PFH5"/>
<reference evidence="1 2" key="1">
    <citation type="submission" date="2021-01" db="EMBL/GenBank/DDBJ databases">
        <title>Whole genome sequence of Paenibacillus sonchi LMG 24727 for comparative genomics.</title>
        <authorList>
            <person name="Lee G."/>
            <person name="Kim M.-J."/>
            <person name="Lim K."/>
            <person name="Shin J.-H."/>
        </authorList>
    </citation>
    <scope>NUCLEOTIDE SEQUENCE [LARGE SCALE GENOMIC DNA]</scope>
    <source>
        <strain evidence="1 2">LMG 24727</strain>
    </source>
</reference>
<name>A0A974PFH5_9BACL</name>
<accession>A0A974PFH5</accession>
<dbReference type="Proteomes" id="UP000595841">
    <property type="component" value="Chromosome"/>
</dbReference>
<protein>
    <submittedName>
        <fullName evidence="1">Uncharacterized protein</fullName>
    </submittedName>
</protein>
<proteinExistence type="predicted"/>
<dbReference type="RefSeq" id="WP_039838728.1">
    <property type="nucleotide sequence ID" value="NZ_CP068595.1"/>
</dbReference>
<keyword evidence="2" id="KW-1185">Reference proteome</keyword>